<dbReference type="Gene3D" id="3.40.50.2300">
    <property type="match status" value="1"/>
</dbReference>
<feature type="domain" description="HTH araC/xylS-type" evidence="5">
    <location>
        <begin position="415"/>
        <end position="513"/>
    </location>
</feature>
<dbReference type="GO" id="GO:0043565">
    <property type="term" value="F:sequence-specific DNA binding"/>
    <property type="evidence" value="ECO:0007669"/>
    <property type="project" value="InterPro"/>
</dbReference>
<dbReference type="PROSITE" id="PS01124">
    <property type="entry name" value="HTH_ARAC_FAMILY_2"/>
    <property type="match status" value="1"/>
</dbReference>
<sequence length="514" mass="57081">MKLLIVDDEVIIRTGLSTVIKWEELGYELLRPAASAEEAMERIALERPEIILTDIRMTGRDGLELAGEARRLLPDSEVLILTGYDQFSYAQQAIRQGVSDYLLKTSRPDEIIRAVNGAKQRVLGRLHTLKPDQLRDSLLEKLVSGPEPDERQLEQAGKLLPGLKLGAASPLQAVTVTASGWGGAAEDGRLLLFAVHNMMRELVEGEALIRDNVLLVVLRRDGLLGDEGGLKRFDSDLLRIERRLKCKLFAGAGSIVADWSGLPLSNKESAIALGFQEFAREVRLLCYANVIERKGGRTVCTIEEEQMLTTLLKEGDPASLQRWVEATTEALLADPDATPQSMQAFVNSVLISAHRWIERVLASFGEGSGTLAHLPRISEQAAISDSQRLQMLAPLNHLMHVYAEAVGNAGIPYINRSIAYIHDHLDKELTLQQVAKNVHLNPNHFSEVFKRETGHTYIEFVTIARIERAKALLGDSPIKVSDVASRVGYADMKYFSQLFKRYTGLTPSEYRARS</sequence>
<evidence type="ECO:0000256" key="4">
    <source>
        <dbReference type="PROSITE-ProRule" id="PRU00169"/>
    </source>
</evidence>
<dbReference type="CDD" id="cd17536">
    <property type="entry name" value="REC_YesN-like"/>
    <property type="match status" value="1"/>
</dbReference>
<evidence type="ECO:0000256" key="1">
    <source>
        <dbReference type="ARBA" id="ARBA00023015"/>
    </source>
</evidence>
<evidence type="ECO:0000256" key="3">
    <source>
        <dbReference type="ARBA" id="ARBA00023163"/>
    </source>
</evidence>
<dbReference type="InterPro" id="IPR009057">
    <property type="entry name" value="Homeodomain-like_sf"/>
</dbReference>
<dbReference type="PANTHER" id="PTHR43280:SF2">
    <property type="entry name" value="HTH-TYPE TRANSCRIPTIONAL REGULATOR EXSA"/>
    <property type="match status" value="1"/>
</dbReference>
<dbReference type="InterPro" id="IPR018060">
    <property type="entry name" value="HTH_AraC"/>
</dbReference>
<dbReference type="GO" id="GO:0003700">
    <property type="term" value="F:DNA-binding transcription factor activity"/>
    <property type="evidence" value="ECO:0007669"/>
    <property type="project" value="InterPro"/>
</dbReference>
<evidence type="ECO:0000256" key="2">
    <source>
        <dbReference type="ARBA" id="ARBA00023125"/>
    </source>
</evidence>
<dbReference type="PROSITE" id="PS00041">
    <property type="entry name" value="HTH_ARAC_FAMILY_1"/>
    <property type="match status" value="1"/>
</dbReference>
<evidence type="ECO:0000259" key="6">
    <source>
        <dbReference type="PROSITE" id="PS50110"/>
    </source>
</evidence>
<dbReference type="InterPro" id="IPR018062">
    <property type="entry name" value="HTH_AraC-typ_CS"/>
</dbReference>
<comment type="caution">
    <text evidence="7">The sequence shown here is derived from an EMBL/GenBank/DDBJ whole genome shotgun (WGS) entry which is preliminary data.</text>
</comment>
<dbReference type="InterPro" id="IPR001789">
    <property type="entry name" value="Sig_transdc_resp-reg_receiver"/>
</dbReference>
<dbReference type="PRINTS" id="PR00032">
    <property type="entry name" value="HTHARAC"/>
</dbReference>
<feature type="domain" description="Response regulatory" evidence="6">
    <location>
        <begin position="2"/>
        <end position="119"/>
    </location>
</feature>
<evidence type="ECO:0000259" key="5">
    <source>
        <dbReference type="PROSITE" id="PS01124"/>
    </source>
</evidence>
<dbReference type="GO" id="GO:0000160">
    <property type="term" value="P:phosphorelay signal transduction system"/>
    <property type="evidence" value="ECO:0007669"/>
    <property type="project" value="InterPro"/>
</dbReference>
<dbReference type="SMART" id="SM00448">
    <property type="entry name" value="REC"/>
    <property type="match status" value="1"/>
</dbReference>
<dbReference type="InterPro" id="IPR011006">
    <property type="entry name" value="CheY-like_superfamily"/>
</dbReference>
<feature type="modified residue" description="4-aspartylphosphate" evidence="4">
    <location>
        <position position="54"/>
    </location>
</feature>
<keyword evidence="3" id="KW-0804">Transcription</keyword>
<dbReference type="SUPFAM" id="SSF52172">
    <property type="entry name" value="CheY-like"/>
    <property type="match status" value="1"/>
</dbReference>
<keyword evidence="4" id="KW-0597">Phosphoprotein</keyword>
<dbReference type="Gene3D" id="1.10.10.60">
    <property type="entry name" value="Homeodomain-like"/>
    <property type="match status" value="2"/>
</dbReference>
<dbReference type="EMBL" id="BMHY01000010">
    <property type="protein sequence ID" value="GGG81617.1"/>
    <property type="molecule type" value="Genomic_DNA"/>
</dbReference>
<keyword evidence="2" id="KW-0238">DNA-binding</keyword>
<dbReference type="RefSeq" id="WP_188891361.1">
    <property type="nucleotide sequence ID" value="NZ_BMHY01000010.1"/>
</dbReference>
<keyword evidence="1" id="KW-0805">Transcription regulation</keyword>
<protein>
    <recommendedName>
        <fullName evidence="9">DNA-binding response regulator</fullName>
    </recommendedName>
</protein>
<name>A0A917HL11_9BACL</name>
<dbReference type="PROSITE" id="PS50110">
    <property type="entry name" value="RESPONSE_REGULATORY"/>
    <property type="match status" value="1"/>
</dbReference>
<evidence type="ECO:0000313" key="7">
    <source>
        <dbReference type="EMBL" id="GGG81617.1"/>
    </source>
</evidence>
<organism evidence="7 8">
    <name type="scientific">Paenibacillus radicis</name>
    <name type="common">ex Gao et al. 2016</name>
    <dbReference type="NCBI Taxonomy" id="1737354"/>
    <lineage>
        <taxon>Bacteria</taxon>
        <taxon>Bacillati</taxon>
        <taxon>Bacillota</taxon>
        <taxon>Bacilli</taxon>
        <taxon>Bacillales</taxon>
        <taxon>Paenibacillaceae</taxon>
        <taxon>Paenibacillus</taxon>
    </lineage>
</organism>
<proteinExistence type="predicted"/>
<reference evidence="7 8" key="1">
    <citation type="journal article" date="2014" name="Int. J. Syst. Evol. Microbiol.">
        <title>Complete genome sequence of Corynebacterium casei LMG S-19264T (=DSM 44701T), isolated from a smear-ripened cheese.</title>
        <authorList>
            <consortium name="US DOE Joint Genome Institute (JGI-PGF)"/>
            <person name="Walter F."/>
            <person name="Albersmeier A."/>
            <person name="Kalinowski J."/>
            <person name="Ruckert C."/>
        </authorList>
    </citation>
    <scope>NUCLEOTIDE SEQUENCE [LARGE SCALE GENOMIC DNA]</scope>
    <source>
        <strain evidence="7 8">CGMCC 1.15286</strain>
    </source>
</reference>
<accession>A0A917HL11</accession>
<dbReference type="PANTHER" id="PTHR43280">
    <property type="entry name" value="ARAC-FAMILY TRANSCRIPTIONAL REGULATOR"/>
    <property type="match status" value="1"/>
</dbReference>
<gene>
    <name evidence="7" type="ORF">GCM10010918_43640</name>
</gene>
<evidence type="ECO:0000313" key="8">
    <source>
        <dbReference type="Proteomes" id="UP000600247"/>
    </source>
</evidence>
<dbReference type="InterPro" id="IPR020449">
    <property type="entry name" value="Tscrpt_reg_AraC-type_HTH"/>
</dbReference>
<dbReference type="AlphaFoldDB" id="A0A917HL11"/>
<dbReference type="SMART" id="SM00342">
    <property type="entry name" value="HTH_ARAC"/>
    <property type="match status" value="1"/>
</dbReference>
<dbReference type="Pfam" id="PF00072">
    <property type="entry name" value="Response_reg"/>
    <property type="match status" value="1"/>
</dbReference>
<evidence type="ECO:0008006" key="9">
    <source>
        <dbReference type="Google" id="ProtNLM"/>
    </source>
</evidence>
<keyword evidence="8" id="KW-1185">Reference proteome</keyword>
<dbReference type="Pfam" id="PF12833">
    <property type="entry name" value="HTH_18"/>
    <property type="match status" value="1"/>
</dbReference>
<dbReference type="SUPFAM" id="SSF46689">
    <property type="entry name" value="Homeodomain-like"/>
    <property type="match status" value="2"/>
</dbReference>
<dbReference type="Proteomes" id="UP000600247">
    <property type="component" value="Unassembled WGS sequence"/>
</dbReference>